<evidence type="ECO:0000313" key="1">
    <source>
        <dbReference type="EMBL" id="EKC75616.1"/>
    </source>
</evidence>
<gene>
    <name evidence="1" type="ORF">LEA_05111</name>
</gene>
<reference evidence="1" key="1">
    <citation type="journal article" date="2013" name="Environ. Microbiol.">
        <title>Microbiota from the distal guts of lean and obese adolescents exhibit partial functional redundancy besides clear differences in community structure.</title>
        <authorList>
            <person name="Ferrer M."/>
            <person name="Ruiz A."/>
            <person name="Lanza F."/>
            <person name="Haange S.B."/>
            <person name="Oberbach A."/>
            <person name="Till H."/>
            <person name="Bargiela R."/>
            <person name="Campoy C."/>
            <person name="Segura M.T."/>
            <person name="Richter M."/>
            <person name="von Bergen M."/>
            <person name="Seifert J."/>
            <person name="Suarez A."/>
        </authorList>
    </citation>
    <scope>NUCLEOTIDE SEQUENCE</scope>
</reference>
<dbReference type="InterPro" id="IPR029069">
    <property type="entry name" value="HotDog_dom_sf"/>
</dbReference>
<protein>
    <submittedName>
        <fullName evidence="1">Protein, possibly involved in aromatic compounds catabolism</fullName>
    </submittedName>
</protein>
<name>K1UVE8_9ZZZZ</name>
<proteinExistence type="predicted"/>
<dbReference type="AlphaFoldDB" id="K1UVE8"/>
<accession>K1UVE8</accession>
<dbReference type="EMBL" id="AJWY01003347">
    <property type="protein sequence ID" value="EKC75616.1"/>
    <property type="molecule type" value="Genomic_DNA"/>
</dbReference>
<dbReference type="SUPFAM" id="SSF54637">
    <property type="entry name" value="Thioesterase/thiol ester dehydrase-isomerase"/>
    <property type="match status" value="1"/>
</dbReference>
<feature type="non-terminal residue" evidence="1">
    <location>
        <position position="1"/>
    </location>
</feature>
<comment type="caution">
    <text evidence="1">The sequence shown here is derived from an EMBL/GenBank/DDBJ whole genome shotgun (WGS) entry which is preliminary data.</text>
</comment>
<sequence length="89" mass="9969">AESSGATLIKCTYAGKYVPIIKSVNIDYRKPTKRDLIVDISMTEEEAKERIAYVEEHGKGQYPLDVPVMDADGVHCADVHIVFYLMPKP</sequence>
<organism evidence="1">
    <name type="scientific">human gut metagenome</name>
    <dbReference type="NCBI Taxonomy" id="408170"/>
    <lineage>
        <taxon>unclassified sequences</taxon>
        <taxon>metagenomes</taxon>
        <taxon>organismal metagenomes</taxon>
    </lineage>
</organism>
<dbReference type="Gene3D" id="3.10.129.10">
    <property type="entry name" value="Hotdog Thioesterase"/>
    <property type="match status" value="1"/>
</dbReference>